<dbReference type="GO" id="GO:0006935">
    <property type="term" value="P:chemotaxis"/>
    <property type="evidence" value="ECO:0007669"/>
    <property type="project" value="InterPro"/>
</dbReference>
<feature type="transmembrane region" description="Helical" evidence="8">
    <location>
        <begin position="5"/>
        <end position="22"/>
    </location>
</feature>
<dbReference type="InterPro" id="IPR047055">
    <property type="entry name" value="MotA-like"/>
</dbReference>
<gene>
    <name evidence="10" type="ORF">SAMN02745220_03463</name>
</gene>
<sequence>MMQKNIIGLILSVGIFILGFILNGNVGLYFNISGMLIVFGGTLAATLLSFKIDQLRIVGKVLWTGYNRPIKKEPEIINILIDLSIRSRIEGILSLQQHENETTVLFMRRALGCLVDGYHAAQIRDILNTEMYFFRLRREDSERILRTIADFFPAFGIIGSVVGLITMLGGIGDTSVILKAIPIALTSTLYGLIFANFFFLPFAANLKERTNQELLLQKIIMEGVIAIDSEMNPIILKTKLEAFLTPSDRETKLVSYQKLRERFKIEQRELKEQQEQPQHMRTREEAHDLEEEEETGPAVDV</sequence>
<feature type="transmembrane region" description="Helical" evidence="8">
    <location>
        <begin position="144"/>
        <end position="168"/>
    </location>
</feature>
<evidence type="ECO:0000256" key="1">
    <source>
        <dbReference type="ARBA" id="ARBA00004651"/>
    </source>
</evidence>
<keyword evidence="3 8" id="KW-0812">Transmembrane</keyword>
<protein>
    <submittedName>
        <fullName evidence="10">Chemotaxis protein MotA</fullName>
    </submittedName>
</protein>
<keyword evidence="11" id="KW-1185">Reference proteome</keyword>
<keyword evidence="6" id="KW-0813">Transport</keyword>
<dbReference type="EMBL" id="FRFE01000019">
    <property type="protein sequence ID" value="SHO50457.1"/>
    <property type="molecule type" value="Genomic_DNA"/>
</dbReference>
<organism evidence="10 11">
    <name type="scientific">Desulfopila aestuarii DSM 18488</name>
    <dbReference type="NCBI Taxonomy" id="1121416"/>
    <lineage>
        <taxon>Bacteria</taxon>
        <taxon>Pseudomonadati</taxon>
        <taxon>Thermodesulfobacteriota</taxon>
        <taxon>Desulfobulbia</taxon>
        <taxon>Desulfobulbales</taxon>
        <taxon>Desulfocapsaceae</taxon>
        <taxon>Desulfopila</taxon>
    </lineage>
</organism>
<keyword evidence="4 8" id="KW-1133">Transmembrane helix</keyword>
<evidence type="ECO:0000256" key="3">
    <source>
        <dbReference type="ARBA" id="ARBA00022692"/>
    </source>
</evidence>
<keyword evidence="6" id="KW-0653">Protein transport</keyword>
<dbReference type="Pfam" id="PF01618">
    <property type="entry name" value="MotA_ExbB"/>
    <property type="match status" value="1"/>
</dbReference>
<evidence type="ECO:0000256" key="5">
    <source>
        <dbReference type="ARBA" id="ARBA00023136"/>
    </source>
</evidence>
<feature type="transmembrane region" description="Helical" evidence="8">
    <location>
        <begin position="180"/>
        <end position="204"/>
    </location>
</feature>
<evidence type="ECO:0000256" key="7">
    <source>
        <dbReference type="SAM" id="MobiDB-lite"/>
    </source>
</evidence>
<comment type="similarity">
    <text evidence="6">Belongs to the exbB/tolQ family.</text>
</comment>
<evidence type="ECO:0000259" key="9">
    <source>
        <dbReference type="Pfam" id="PF01618"/>
    </source>
</evidence>
<dbReference type="GO" id="GO:0005886">
    <property type="term" value="C:plasma membrane"/>
    <property type="evidence" value="ECO:0007669"/>
    <property type="project" value="UniProtKB-SubCell"/>
</dbReference>
<evidence type="ECO:0000313" key="10">
    <source>
        <dbReference type="EMBL" id="SHO50457.1"/>
    </source>
</evidence>
<feature type="transmembrane region" description="Helical" evidence="8">
    <location>
        <begin position="28"/>
        <end position="50"/>
    </location>
</feature>
<dbReference type="RefSeq" id="WP_073614927.1">
    <property type="nucleotide sequence ID" value="NZ_FRFE01000019.1"/>
</dbReference>
<evidence type="ECO:0000256" key="2">
    <source>
        <dbReference type="ARBA" id="ARBA00022475"/>
    </source>
</evidence>
<reference evidence="10 11" key="1">
    <citation type="submission" date="2016-12" db="EMBL/GenBank/DDBJ databases">
        <authorList>
            <person name="Song W.-J."/>
            <person name="Kurnit D.M."/>
        </authorList>
    </citation>
    <scope>NUCLEOTIDE SEQUENCE [LARGE SCALE GENOMIC DNA]</scope>
    <source>
        <strain evidence="10 11">DSM 18488</strain>
    </source>
</reference>
<dbReference type="STRING" id="1121416.SAMN02745220_03463"/>
<accession>A0A1M7YCU7</accession>
<name>A0A1M7YCU7_9BACT</name>
<evidence type="ECO:0000256" key="8">
    <source>
        <dbReference type="SAM" id="Phobius"/>
    </source>
</evidence>
<dbReference type="AlphaFoldDB" id="A0A1M7YCU7"/>
<dbReference type="InterPro" id="IPR002898">
    <property type="entry name" value="MotA_ExbB_proton_chnl"/>
</dbReference>
<evidence type="ECO:0000256" key="4">
    <source>
        <dbReference type="ARBA" id="ARBA00022989"/>
    </source>
</evidence>
<feature type="domain" description="MotA/TolQ/ExbB proton channel" evidence="9">
    <location>
        <begin position="105"/>
        <end position="214"/>
    </location>
</feature>
<keyword evidence="5 8" id="KW-0472">Membrane</keyword>
<evidence type="ECO:0000313" key="11">
    <source>
        <dbReference type="Proteomes" id="UP000184603"/>
    </source>
</evidence>
<dbReference type="PANTHER" id="PTHR30433">
    <property type="entry name" value="CHEMOTAXIS PROTEIN MOTA"/>
    <property type="match status" value="1"/>
</dbReference>
<proteinExistence type="inferred from homology"/>
<dbReference type="OrthoDB" id="9806929at2"/>
<dbReference type="GO" id="GO:0071978">
    <property type="term" value="P:bacterial-type flagellum-dependent swarming motility"/>
    <property type="evidence" value="ECO:0007669"/>
    <property type="project" value="InterPro"/>
</dbReference>
<keyword evidence="2" id="KW-1003">Cell membrane</keyword>
<evidence type="ECO:0000256" key="6">
    <source>
        <dbReference type="RuleBase" id="RU004057"/>
    </source>
</evidence>
<comment type="subcellular location">
    <subcellularLocation>
        <location evidence="1">Cell membrane</location>
        <topology evidence="1">Multi-pass membrane protein</topology>
    </subcellularLocation>
    <subcellularLocation>
        <location evidence="6">Membrane</location>
        <topology evidence="6">Multi-pass membrane protein</topology>
    </subcellularLocation>
</comment>
<dbReference type="GO" id="GO:0015031">
    <property type="term" value="P:protein transport"/>
    <property type="evidence" value="ECO:0007669"/>
    <property type="project" value="UniProtKB-KW"/>
</dbReference>
<feature type="region of interest" description="Disordered" evidence="7">
    <location>
        <begin position="268"/>
        <end position="301"/>
    </location>
</feature>
<dbReference type="Proteomes" id="UP000184603">
    <property type="component" value="Unassembled WGS sequence"/>
</dbReference>